<dbReference type="OrthoDB" id="3819808at2759"/>
<feature type="compositionally biased region" description="Polar residues" evidence="1">
    <location>
        <begin position="496"/>
        <end position="516"/>
    </location>
</feature>
<feature type="region of interest" description="Disordered" evidence="1">
    <location>
        <begin position="228"/>
        <end position="370"/>
    </location>
</feature>
<reference evidence="3 4" key="1">
    <citation type="submission" date="2017-03" db="EMBL/GenBank/DDBJ databases">
        <title>Genomes of endolithic fungi from Antarctica.</title>
        <authorList>
            <person name="Coleine C."/>
            <person name="Masonjones S."/>
            <person name="Stajich J.E."/>
        </authorList>
    </citation>
    <scope>NUCLEOTIDE SEQUENCE [LARGE SCALE GENOMIC DNA]</scope>
    <source>
        <strain evidence="3 4">CCFEE 6315</strain>
    </source>
</reference>
<evidence type="ECO:0000259" key="2">
    <source>
        <dbReference type="Pfam" id="PF23257"/>
    </source>
</evidence>
<proteinExistence type="predicted"/>
<comment type="caution">
    <text evidence="3">The sequence shown here is derived from an EMBL/GenBank/DDBJ whole genome shotgun (WGS) entry which is preliminary data.</text>
</comment>
<feature type="compositionally biased region" description="Polar residues" evidence="1">
    <location>
        <begin position="267"/>
        <end position="276"/>
    </location>
</feature>
<sequence>MSWASATRQTENTNAANLHYVAILNDLSTAILLLQNFPTTVTVCNNILSTRAVRSHCLVCTMSRAPGGRLKILDIERKLGVWFPLGLSRHKDRLKIPLIKDFNDEIKKLTTAYGSKTQAEIRDSDTLRIDAEQLFDKFGPELWTDDKVDRLKWLADASYNDLDGVYPRDLYYSDAEDRAVLWEAFYLLVVAKCIRYYENHGRGWHYEADPVEGQVDETIDVEAINGVAEHPPEPENESDYEEGNTSLQPPNEGSEKSLGAAQKRHSQFTPVNNINYYIQDDEPNEPAPEESRPQPTPESTVTHRSRKRGSLPTTGSPRSKRAKTSQPPEPPASTVPESIAPRRVNGMQPNGSLSAPAPGDPLTMPHPGGYPAGAFPPISSTNPVISEVLGPFMDSPVVSQLIGPNGLALALPDWERLRSVFENVPATRTDAQALVAELSKKANGAIGKSPLNTHTNGIELGIQATPTPYHNAPPALPGFASVTRRSPEPNFGETPRSGNGPSSTTPTGMPNSTSWRAASYSAVPQPPQSDQPQSLTPAPGPPPAEHGRSHEMTPTGGDTTYSDALERAELEIDWCVNDEAQGFIQLEAGDDVHRFFRKIDDEMPPRLRDRAVSAVRVKHLNPPPNTGRAFNGRIRRGAEPGFRALVRRLRQLRDGSTPEIMVTVEWEG</sequence>
<name>A0A4U0U9Y1_9PEZI</name>
<dbReference type="Proteomes" id="UP000308549">
    <property type="component" value="Unassembled WGS sequence"/>
</dbReference>
<protein>
    <recommendedName>
        <fullName evidence="2">DUF7071 domain-containing protein</fullName>
    </recommendedName>
</protein>
<feature type="region of interest" description="Disordered" evidence="1">
    <location>
        <begin position="463"/>
        <end position="561"/>
    </location>
</feature>
<feature type="domain" description="DUF7071" evidence="2">
    <location>
        <begin position="382"/>
        <end position="444"/>
    </location>
</feature>
<dbReference type="EMBL" id="NAJL01000006">
    <property type="protein sequence ID" value="TKA31974.1"/>
    <property type="molecule type" value="Genomic_DNA"/>
</dbReference>
<feature type="compositionally biased region" description="Acidic residues" evidence="1">
    <location>
        <begin position="279"/>
        <end position="288"/>
    </location>
</feature>
<organism evidence="3 4">
    <name type="scientific">Salinomyces thailandicus</name>
    <dbReference type="NCBI Taxonomy" id="706561"/>
    <lineage>
        <taxon>Eukaryota</taxon>
        <taxon>Fungi</taxon>
        <taxon>Dikarya</taxon>
        <taxon>Ascomycota</taxon>
        <taxon>Pezizomycotina</taxon>
        <taxon>Dothideomycetes</taxon>
        <taxon>Dothideomycetidae</taxon>
        <taxon>Mycosphaerellales</taxon>
        <taxon>Teratosphaeriaceae</taxon>
        <taxon>Salinomyces</taxon>
    </lineage>
</organism>
<accession>A0A4U0U9Y1</accession>
<dbReference type="Pfam" id="PF23257">
    <property type="entry name" value="DUF7071"/>
    <property type="match status" value="1"/>
</dbReference>
<gene>
    <name evidence="3" type="ORF">B0A50_01219</name>
</gene>
<dbReference type="AlphaFoldDB" id="A0A4U0U9Y1"/>
<dbReference type="InterPro" id="IPR055499">
    <property type="entry name" value="DUF7071"/>
</dbReference>
<evidence type="ECO:0000313" key="3">
    <source>
        <dbReference type="EMBL" id="TKA31974.1"/>
    </source>
</evidence>
<evidence type="ECO:0000313" key="4">
    <source>
        <dbReference type="Proteomes" id="UP000308549"/>
    </source>
</evidence>
<evidence type="ECO:0000256" key="1">
    <source>
        <dbReference type="SAM" id="MobiDB-lite"/>
    </source>
</evidence>
<keyword evidence="4" id="KW-1185">Reference proteome</keyword>